<evidence type="ECO:0000259" key="9">
    <source>
        <dbReference type="Pfam" id="PF00294"/>
    </source>
</evidence>
<dbReference type="GO" id="GO:0044281">
    <property type="term" value="P:small molecule metabolic process"/>
    <property type="evidence" value="ECO:0007669"/>
    <property type="project" value="UniProtKB-ARBA"/>
</dbReference>
<evidence type="ECO:0000256" key="6">
    <source>
        <dbReference type="ARBA" id="ARBA00047745"/>
    </source>
</evidence>
<keyword evidence="2 7" id="KW-0808">Transferase</keyword>
<evidence type="ECO:0000256" key="8">
    <source>
        <dbReference type="RuleBase" id="RU369061"/>
    </source>
</evidence>
<dbReference type="GO" id="GO:0016052">
    <property type="term" value="P:carbohydrate catabolic process"/>
    <property type="evidence" value="ECO:0007669"/>
    <property type="project" value="UniProtKB-ARBA"/>
</dbReference>
<dbReference type="GO" id="GO:0009024">
    <property type="term" value="F:tagatose-6-phosphate kinase activity"/>
    <property type="evidence" value="ECO:0007669"/>
    <property type="project" value="UniProtKB-EC"/>
</dbReference>
<evidence type="ECO:0000256" key="4">
    <source>
        <dbReference type="ARBA" id="ARBA00022777"/>
    </source>
</evidence>
<evidence type="ECO:0000256" key="2">
    <source>
        <dbReference type="ARBA" id="ARBA00022679"/>
    </source>
</evidence>
<dbReference type="AlphaFoldDB" id="A0A1G9N701"/>
<keyword evidence="5 7" id="KW-0067">ATP-binding</keyword>
<dbReference type="NCBIfam" id="TIGR03168">
    <property type="entry name" value="1-PFK"/>
    <property type="match status" value="1"/>
</dbReference>
<reference evidence="10 11" key="1">
    <citation type="submission" date="2016-10" db="EMBL/GenBank/DDBJ databases">
        <authorList>
            <person name="de Groot N.N."/>
        </authorList>
    </citation>
    <scope>NUCLEOTIDE SEQUENCE [LARGE SCALE GENOMIC DNA]</scope>
    <source>
        <strain evidence="10 11">DSM 797</strain>
    </source>
</reference>
<comment type="function">
    <text evidence="8">Catalyzes the ATP-dependent phosphorylation of fructose-l-phosphate to fructose-l,6-bisphosphate.</text>
</comment>
<keyword evidence="7" id="KW-0423">Lactose metabolism</keyword>
<sequence length="310" mass="34460">MITVITFNPSIDRLYKLETFKIGTVQRANFVNPTAGGKGLNVAKVIKQLGESPICLGFLGGYNGLYIKNELDKVEIVNNFTEINGESRICLNIIDGDKNSTEILEKGPRINEDDILDFESKLDKVLESSKVLVASGSLSQGMPVDYYKTVGEMCNRKGVKFILDTSGRSLEMSISENLYLIKPNIEELELLTHKKINNKEDAINASKFLLEKGVKNICISMGKDGMIFLNKEHIYDVKIPKIEVLNTVGSGDSSIAGFAYGVLNDYSLKDCLKLANSCGMSNALYMETGYINKKDIALFLNEIKINEYNY</sequence>
<dbReference type="Proteomes" id="UP000199068">
    <property type="component" value="Unassembled WGS sequence"/>
</dbReference>
<dbReference type="InterPro" id="IPR011611">
    <property type="entry name" value="PfkB_dom"/>
</dbReference>
<evidence type="ECO:0000256" key="3">
    <source>
        <dbReference type="ARBA" id="ARBA00022741"/>
    </source>
</evidence>
<dbReference type="InterPro" id="IPR017583">
    <property type="entry name" value="Tagatose/fructose_Pkinase"/>
</dbReference>
<dbReference type="GO" id="GO:0008662">
    <property type="term" value="F:1-phosphofructokinase activity"/>
    <property type="evidence" value="ECO:0007669"/>
    <property type="project" value="UniProtKB-UniRule"/>
</dbReference>
<dbReference type="FunFam" id="3.40.1190.20:FF:000001">
    <property type="entry name" value="Phosphofructokinase"/>
    <property type="match status" value="1"/>
</dbReference>
<dbReference type="Pfam" id="PF00294">
    <property type="entry name" value="PfkB"/>
    <property type="match status" value="1"/>
</dbReference>
<organism evidence="10 11">
    <name type="scientific">Romboutsia lituseburensis DSM 797</name>
    <dbReference type="NCBI Taxonomy" id="1121325"/>
    <lineage>
        <taxon>Bacteria</taxon>
        <taxon>Bacillati</taxon>
        <taxon>Bacillota</taxon>
        <taxon>Clostridia</taxon>
        <taxon>Peptostreptococcales</taxon>
        <taxon>Peptostreptococcaceae</taxon>
        <taxon>Romboutsia</taxon>
    </lineage>
</organism>
<gene>
    <name evidence="10" type="ORF">SAMN04515677_103505</name>
</gene>
<dbReference type="PANTHER" id="PTHR46566:SF2">
    <property type="entry name" value="ATP-DEPENDENT 6-PHOSPHOFRUCTOKINASE ISOZYME 2"/>
    <property type="match status" value="1"/>
</dbReference>
<dbReference type="CDD" id="cd01164">
    <property type="entry name" value="FruK_PfkB_like"/>
    <property type="match status" value="1"/>
</dbReference>
<comment type="catalytic activity">
    <reaction evidence="7">
        <text>D-tagatofuranose 6-phosphate + ATP = D-tagatofuranose 1,6-bisphosphate + ADP + H(+)</text>
        <dbReference type="Rhea" id="RHEA:12420"/>
        <dbReference type="ChEBI" id="CHEBI:15378"/>
        <dbReference type="ChEBI" id="CHEBI:30616"/>
        <dbReference type="ChEBI" id="CHEBI:58694"/>
        <dbReference type="ChEBI" id="CHEBI:58695"/>
        <dbReference type="ChEBI" id="CHEBI:456216"/>
        <dbReference type="EC" id="2.7.1.144"/>
    </reaction>
</comment>
<dbReference type="Gene3D" id="3.40.1190.20">
    <property type="match status" value="1"/>
</dbReference>
<dbReference type="GO" id="GO:0005524">
    <property type="term" value="F:ATP binding"/>
    <property type="evidence" value="ECO:0007669"/>
    <property type="project" value="UniProtKB-UniRule"/>
</dbReference>
<dbReference type="PIRSF" id="PIRSF000535">
    <property type="entry name" value="1PFK/6PFK/LacC"/>
    <property type="match status" value="1"/>
</dbReference>
<dbReference type="EC" id="2.7.1.144" evidence="7"/>
<evidence type="ECO:0000256" key="5">
    <source>
        <dbReference type="ARBA" id="ARBA00022840"/>
    </source>
</evidence>
<dbReference type="InterPro" id="IPR029056">
    <property type="entry name" value="Ribokinase-like"/>
</dbReference>
<dbReference type="SUPFAM" id="SSF53613">
    <property type="entry name" value="Ribokinase-like"/>
    <property type="match status" value="1"/>
</dbReference>
<comment type="similarity">
    <text evidence="1">Belongs to the carbohydrate kinase pfkB family.</text>
</comment>
<dbReference type="InterPro" id="IPR022463">
    <property type="entry name" value="1-PFruKinase"/>
</dbReference>
<dbReference type="GO" id="GO:0005829">
    <property type="term" value="C:cytosol"/>
    <property type="evidence" value="ECO:0007669"/>
    <property type="project" value="TreeGrafter"/>
</dbReference>
<name>A0A1G9N701_9FIRM</name>
<dbReference type="GO" id="GO:2001059">
    <property type="term" value="P:D-tagatose 6-phosphate catabolic process"/>
    <property type="evidence" value="ECO:0007669"/>
    <property type="project" value="UniProtKB-UniPathway"/>
</dbReference>
<dbReference type="UniPathway" id="UPA00704">
    <property type="reaction ID" value="UER00715"/>
</dbReference>
<dbReference type="InterPro" id="IPR002173">
    <property type="entry name" value="Carboh/pur_kinase_PfkB_CS"/>
</dbReference>
<evidence type="ECO:0000313" key="10">
    <source>
        <dbReference type="EMBL" id="SDL82322.1"/>
    </source>
</evidence>
<proteinExistence type="inferred from homology"/>
<dbReference type="PANTHER" id="PTHR46566">
    <property type="entry name" value="1-PHOSPHOFRUCTOKINASE-RELATED"/>
    <property type="match status" value="1"/>
</dbReference>
<dbReference type="STRING" id="1121325.SAMN04515677_103505"/>
<accession>A0A1G9N701</accession>
<dbReference type="NCBIfam" id="TIGR03828">
    <property type="entry name" value="pfkB"/>
    <property type="match status" value="1"/>
</dbReference>
<dbReference type="GO" id="GO:0005988">
    <property type="term" value="P:lactose metabolic process"/>
    <property type="evidence" value="ECO:0007669"/>
    <property type="project" value="UniProtKB-KW"/>
</dbReference>
<dbReference type="PROSITE" id="PS00584">
    <property type="entry name" value="PFKB_KINASES_2"/>
    <property type="match status" value="1"/>
</dbReference>
<keyword evidence="11" id="KW-1185">Reference proteome</keyword>
<dbReference type="PROSITE" id="PS00583">
    <property type="entry name" value="PFKB_KINASES_1"/>
    <property type="match status" value="1"/>
</dbReference>
<protein>
    <recommendedName>
        <fullName evidence="7">Tagatose-6-phosphate kinase</fullName>
        <ecNumber evidence="7">2.7.1.144</ecNumber>
    </recommendedName>
</protein>
<comment type="similarity">
    <text evidence="7">Belongs to the carbohydrate kinase PfkB family. LacC subfamily.</text>
</comment>
<evidence type="ECO:0000256" key="7">
    <source>
        <dbReference type="PIRNR" id="PIRNR000535"/>
    </source>
</evidence>
<comment type="catalytic activity">
    <reaction evidence="6 8">
        <text>beta-D-fructose 1-phosphate + ATP = beta-D-fructose 1,6-bisphosphate + ADP + H(+)</text>
        <dbReference type="Rhea" id="RHEA:14213"/>
        <dbReference type="ChEBI" id="CHEBI:15378"/>
        <dbReference type="ChEBI" id="CHEBI:30616"/>
        <dbReference type="ChEBI" id="CHEBI:32966"/>
        <dbReference type="ChEBI" id="CHEBI:138881"/>
        <dbReference type="ChEBI" id="CHEBI:456216"/>
        <dbReference type="EC" id="2.7.1.56"/>
    </reaction>
</comment>
<evidence type="ECO:0000256" key="1">
    <source>
        <dbReference type="ARBA" id="ARBA00005380"/>
    </source>
</evidence>
<feature type="domain" description="Carbohydrate kinase PfkB" evidence="9">
    <location>
        <begin position="11"/>
        <end position="290"/>
    </location>
</feature>
<comment type="pathway">
    <text evidence="7">Carbohydrate metabolism; D-tagatose 6-phosphate degradation; D-glyceraldehyde 3-phosphate and glycerone phosphate from D-tagatose 6-phosphate: step 1/2.</text>
</comment>
<dbReference type="EMBL" id="FNGW01000003">
    <property type="protein sequence ID" value="SDL82322.1"/>
    <property type="molecule type" value="Genomic_DNA"/>
</dbReference>
<dbReference type="RefSeq" id="WP_092725220.1">
    <property type="nucleotide sequence ID" value="NZ_FNGW01000003.1"/>
</dbReference>
<evidence type="ECO:0000313" key="11">
    <source>
        <dbReference type="Proteomes" id="UP000199068"/>
    </source>
</evidence>
<keyword evidence="3 7" id="KW-0547">Nucleotide-binding</keyword>
<keyword evidence="4 8" id="KW-0418">Kinase</keyword>